<dbReference type="EMBL" id="FSRJ01000002">
    <property type="protein sequence ID" value="SIN84968.1"/>
    <property type="molecule type" value="Genomic_DNA"/>
</dbReference>
<comment type="subcellular location">
    <subcellularLocation>
        <location evidence="1">Cell membrane</location>
        <topology evidence="1">Multi-pass membrane protein</topology>
    </subcellularLocation>
</comment>
<dbReference type="PANTHER" id="PTHR30151:SF41">
    <property type="entry name" value="ABC TRANSPORTER PERMEASE PROTEIN"/>
    <property type="match status" value="1"/>
</dbReference>
<dbReference type="OrthoDB" id="4926350at2"/>
<evidence type="ECO:0000256" key="4">
    <source>
        <dbReference type="ARBA" id="ARBA00022692"/>
    </source>
</evidence>
<name>A0A1N6EPN9_9MICO</name>
<keyword evidence="6 8" id="KW-0472">Membrane</keyword>
<evidence type="ECO:0000256" key="2">
    <source>
        <dbReference type="ARBA" id="ARBA00022448"/>
    </source>
</evidence>
<gene>
    <name evidence="10" type="ORF">SAMN05443544_1346</name>
</gene>
<evidence type="ECO:0000259" key="9">
    <source>
        <dbReference type="Pfam" id="PF00528"/>
    </source>
</evidence>
<proteinExistence type="predicted"/>
<keyword evidence="11" id="KW-1185">Reference proteome</keyword>
<feature type="transmembrane region" description="Helical" evidence="8">
    <location>
        <begin position="145"/>
        <end position="164"/>
    </location>
</feature>
<keyword evidence="4 8" id="KW-0812">Transmembrane</keyword>
<dbReference type="Pfam" id="PF00528">
    <property type="entry name" value="BPD_transp_1"/>
    <property type="match status" value="1"/>
</dbReference>
<dbReference type="InterPro" id="IPR035906">
    <property type="entry name" value="MetI-like_sf"/>
</dbReference>
<evidence type="ECO:0000256" key="7">
    <source>
        <dbReference type="SAM" id="MobiDB-lite"/>
    </source>
</evidence>
<reference evidence="11" key="1">
    <citation type="submission" date="2016-11" db="EMBL/GenBank/DDBJ databases">
        <authorList>
            <person name="Varghese N."/>
            <person name="Submissions S."/>
        </authorList>
    </citation>
    <scope>NUCLEOTIDE SEQUENCE [LARGE SCALE GENOMIC DNA]</scope>
    <source>
        <strain evidence="11">DSM 8595</strain>
    </source>
</reference>
<sequence>MIKAGVRETTATDAAAPAPGRRAPRRPGRAGRELGRWAWGLAGILVIALIWESYKLLGPADGVVLGELRVLPRTTDLAMPHIWDMGTRLAEPVTRADDALPLWSVVALAALTTLGIAAAGWLVGVVVGIGLALVMQRWRLAEWGLLPWIVISQTVPLIAFAPVVKSWGSRVEIGSFEWQDWMSVALIASYLAFFPIAIGALKGLQSPDRIHEELMQTYAAGYWSTLVKLRFPASVPYLLPALRLGAANAVIGAVVAEVSTGLQGGIGRILIQFAGQASGDPAKAWAPIFGAIVLGLVAAGSIALLGVILKNYRRTEEAA</sequence>
<dbReference type="InterPro" id="IPR000515">
    <property type="entry name" value="MetI-like"/>
</dbReference>
<evidence type="ECO:0000256" key="8">
    <source>
        <dbReference type="SAM" id="Phobius"/>
    </source>
</evidence>
<feature type="transmembrane region" description="Helical" evidence="8">
    <location>
        <begin position="184"/>
        <end position="201"/>
    </location>
</feature>
<feature type="transmembrane region" description="Helical" evidence="8">
    <location>
        <begin position="102"/>
        <end position="133"/>
    </location>
</feature>
<accession>A0A1N6EPN9</accession>
<evidence type="ECO:0000313" key="10">
    <source>
        <dbReference type="EMBL" id="SIN84968.1"/>
    </source>
</evidence>
<evidence type="ECO:0000256" key="5">
    <source>
        <dbReference type="ARBA" id="ARBA00022989"/>
    </source>
</evidence>
<feature type="domain" description="ABC transmembrane type-1" evidence="9">
    <location>
        <begin position="124"/>
        <end position="305"/>
    </location>
</feature>
<keyword evidence="2" id="KW-0813">Transport</keyword>
<keyword evidence="3" id="KW-1003">Cell membrane</keyword>
<dbReference type="Gene3D" id="1.10.3720.10">
    <property type="entry name" value="MetI-like"/>
    <property type="match status" value="1"/>
</dbReference>
<organism evidence="10 11">
    <name type="scientific">Agromyces cerinus subsp. cerinus</name>
    <dbReference type="NCBI Taxonomy" id="232089"/>
    <lineage>
        <taxon>Bacteria</taxon>
        <taxon>Bacillati</taxon>
        <taxon>Actinomycetota</taxon>
        <taxon>Actinomycetes</taxon>
        <taxon>Micrococcales</taxon>
        <taxon>Microbacteriaceae</taxon>
        <taxon>Agromyces</taxon>
    </lineage>
</organism>
<protein>
    <submittedName>
        <fullName evidence="10">NitT/TauT family transport system permease protein</fullName>
    </submittedName>
</protein>
<dbReference type="Proteomes" id="UP000184699">
    <property type="component" value="Unassembled WGS sequence"/>
</dbReference>
<keyword evidence="5 8" id="KW-1133">Transmembrane helix</keyword>
<evidence type="ECO:0000256" key="1">
    <source>
        <dbReference type="ARBA" id="ARBA00004651"/>
    </source>
</evidence>
<dbReference type="GO" id="GO:0055085">
    <property type="term" value="P:transmembrane transport"/>
    <property type="evidence" value="ECO:0007669"/>
    <property type="project" value="InterPro"/>
</dbReference>
<feature type="transmembrane region" description="Helical" evidence="8">
    <location>
        <begin position="34"/>
        <end position="51"/>
    </location>
</feature>
<evidence type="ECO:0000313" key="11">
    <source>
        <dbReference type="Proteomes" id="UP000184699"/>
    </source>
</evidence>
<feature type="transmembrane region" description="Helical" evidence="8">
    <location>
        <begin position="288"/>
        <end position="309"/>
    </location>
</feature>
<dbReference type="PANTHER" id="PTHR30151">
    <property type="entry name" value="ALKANE SULFONATE ABC TRANSPORTER-RELATED, MEMBRANE SUBUNIT"/>
    <property type="match status" value="1"/>
</dbReference>
<evidence type="ECO:0000256" key="6">
    <source>
        <dbReference type="ARBA" id="ARBA00023136"/>
    </source>
</evidence>
<dbReference type="RefSeq" id="WP_084183743.1">
    <property type="nucleotide sequence ID" value="NZ_FSRJ01000002.1"/>
</dbReference>
<dbReference type="GO" id="GO:0005886">
    <property type="term" value="C:plasma membrane"/>
    <property type="evidence" value="ECO:0007669"/>
    <property type="project" value="UniProtKB-SubCell"/>
</dbReference>
<dbReference type="SUPFAM" id="SSF161098">
    <property type="entry name" value="MetI-like"/>
    <property type="match status" value="1"/>
</dbReference>
<evidence type="ECO:0000256" key="3">
    <source>
        <dbReference type="ARBA" id="ARBA00022475"/>
    </source>
</evidence>
<feature type="region of interest" description="Disordered" evidence="7">
    <location>
        <begin position="1"/>
        <end position="30"/>
    </location>
</feature>
<dbReference type="STRING" id="232089.SAMN05443544_1346"/>
<dbReference type="AlphaFoldDB" id="A0A1N6EPN9"/>